<evidence type="ECO:0000313" key="1">
    <source>
        <dbReference type="EMBL" id="KAK9762164.1"/>
    </source>
</evidence>
<dbReference type="Pfam" id="PF00378">
    <property type="entry name" value="ECH_1"/>
    <property type="match status" value="1"/>
</dbReference>
<protein>
    <submittedName>
        <fullName evidence="1">Uncharacterized protein</fullName>
    </submittedName>
</protein>
<organism evidence="1 2">
    <name type="scientific">Basidiobolus ranarum</name>
    <dbReference type="NCBI Taxonomy" id="34480"/>
    <lineage>
        <taxon>Eukaryota</taxon>
        <taxon>Fungi</taxon>
        <taxon>Fungi incertae sedis</taxon>
        <taxon>Zoopagomycota</taxon>
        <taxon>Entomophthoromycotina</taxon>
        <taxon>Basidiobolomycetes</taxon>
        <taxon>Basidiobolales</taxon>
        <taxon>Basidiobolaceae</taxon>
        <taxon>Basidiobolus</taxon>
    </lineage>
</organism>
<dbReference type="Gene3D" id="3.90.226.10">
    <property type="entry name" value="2-enoyl-CoA Hydratase, Chain A, domain 1"/>
    <property type="match status" value="1"/>
</dbReference>
<dbReference type="InterPro" id="IPR001753">
    <property type="entry name" value="Enoyl-CoA_hydra/iso"/>
</dbReference>
<sequence length="244" mass="27631">MRFDYHFNGETLVSLRREGPHFVIRMRLQGCHLNKELLNCLLQAFDQVEECVPKQGVDGPCAVITTGWEELYATGIDHENILKNNRATTEMYKKLLLRLITFPLPTVAAINGNAFGEGMVLAIAHDYRTMCSDLGYLCMYEVDFLHPLTQAMIPIVKGKLSEEVYRECFWGIRPFPGDSALLAGLVHGIAPQTEVLDSARALANRETQTAQPIRNIPRSTTWKDETYKEAILALTREIFEKSKL</sequence>
<accession>A0ABR2WL22</accession>
<dbReference type="PANTHER" id="PTHR11941">
    <property type="entry name" value="ENOYL-COA HYDRATASE-RELATED"/>
    <property type="match status" value="1"/>
</dbReference>
<dbReference type="CDD" id="cd06558">
    <property type="entry name" value="crotonase-like"/>
    <property type="match status" value="1"/>
</dbReference>
<dbReference type="EMBL" id="JASJQH010001067">
    <property type="protein sequence ID" value="KAK9762164.1"/>
    <property type="molecule type" value="Genomic_DNA"/>
</dbReference>
<dbReference type="InterPro" id="IPR029045">
    <property type="entry name" value="ClpP/crotonase-like_dom_sf"/>
</dbReference>
<comment type="caution">
    <text evidence="1">The sequence shown here is derived from an EMBL/GenBank/DDBJ whole genome shotgun (WGS) entry which is preliminary data.</text>
</comment>
<keyword evidence="2" id="KW-1185">Reference proteome</keyword>
<reference evidence="1 2" key="1">
    <citation type="submission" date="2023-04" db="EMBL/GenBank/DDBJ databases">
        <title>Genome of Basidiobolus ranarum AG-B5.</title>
        <authorList>
            <person name="Stajich J.E."/>
            <person name="Carter-House D."/>
            <person name="Gryganskyi A."/>
        </authorList>
    </citation>
    <scope>NUCLEOTIDE SEQUENCE [LARGE SCALE GENOMIC DNA]</scope>
    <source>
        <strain evidence="1 2">AG-B5</strain>
    </source>
</reference>
<evidence type="ECO:0000313" key="2">
    <source>
        <dbReference type="Proteomes" id="UP001479436"/>
    </source>
</evidence>
<gene>
    <name evidence="1" type="ORF">K7432_012372</name>
</gene>
<name>A0ABR2WL22_9FUNG</name>
<dbReference type="SUPFAM" id="SSF52096">
    <property type="entry name" value="ClpP/crotonase"/>
    <property type="match status" value="1"/>
</dbReference>
<dbReference type="PANTHER" id="PTHR11941:SF75">
    <property type="entry name" value="ENOYL-COA HYDRATASE_ISOMERASE FAMILY PROTEIN"/>
    <property type="match status" value="1"/>
</dbReference>
<dbReference type="Proteomes" id="UP001479436">
    <property type="component" value="Unassembled WGS sequence"/>
</dbReference>
<proteinExistence type="predicted"/>